<sequence>MRNHLPPRHTRHLHTLTATMSWTATGTDTSQPLPDAVLETTHELTVQEIQAITR</sequence>
<gene>
    <name evidence="1" type="ORF">SAMN05421773_11571</name>
</gene>
<dbReference type="Proteomes" id="UP000199207">
    <property type="component" value="Unassembled WGS sequence"/>
</dbReference>
<proteinExistence type="predicted"/>
<accession>A0A1I1SC23</accession>
<keyword evidence="2" id="KW-1185">Reference proteome</keyword>
<evidence type="ECO:0000313" key="1">
    <source>
        <dbReference type="EMBL" id="SFD44016.1"/>
    </source>
</evidence>
<protein>
    <submittedName>
        <fullName evidence="1">Uncharacterized protein</fullName>
    </submittedName>
</protein>
<evidence type="ECO:0000313" key="2">
    <source>
        <dbReference type="Proteomes" id="UP000199207"/>
    </source>
</evidence>
<dbReference type="AlphaFoldDB" id="A0A1I1SC23"/>
<dbReference type="EMBL" id="FOLM01000015">
    <property type="protein sequence ID" value="SFD44016.1"/>
    <property type="molecule type" value="Genomic_DNA"/>
</dbReference>
<organism evidence="1 2">
    <name type="scientific">Streptomyces aidingensis</name>
    <dbReference type="NCBI Taxonomy" id="910347"/>
    <lineage>
        <taxon>Bacteria</taxon>
        <taxon>Bacillati</taxon>
        <taxon>Actinomycetota</taxon>
        <taxon>Actinomycetes</taxon>
        <taxon>Kitasatosporales</taxon>
        <taxon>Streptomycetaceae</taxon>
        <taxon>Streptomyces</taxon>
    </lineage>
</organism>
<reference evidence="1 2" key="1">
    <citation type="submission" date="2016-10" db="EMBL/GenBank/DDBJ databases">
        <authorList>
            <person name="de Groot N.N."/>
        </authorList>
    </citation>
    <scope>NUCLEOTIDE SEQUENCE [LARGE SCALE GENOMIC DNA]</scope>
    <source>
        <strain evidence="1 2">CGMCC 4.5739</strain>
    </source>
</reference>
<dbReference type="STRING" id="910347.SAMN05421773_11571"/>
<name>A0A1I1SC23_9ACTN</name>